<dbReference type="SUPFAM" id="SSF50370">
    <property type="entry name" value="Ricin B-like lectins"/>
    <property type="match status" value="1"/>
</dbReference>
<feature type="signal peptide" evidence="1">
    <location>
        <begin position="1"/>
        <end position="22"/>
    </location>
</feature>
<dbReference type="Proteomes" id="UP000321362">
    <property type="component" value="Chromosome"/>
</dbReference>
<reference evidence="3 4" key="1">
    <citation type="journal article" date="2013" name="J. Microbiol.">
        <title>Mucilaginibacter ginsenosidivorax sp. nov., with ginsenoside converting activity isolated from sediment.</title>
        <authorList>
            <person name="Kim J.K."/>
            <person name="Choi T.E."/>
            <person name="Liu Q.M."/>
            <person name="Park H.Y."/>
            <person name="Yi T.H."/>
            <person name="Yoon M.H."/>
            <person name="Kim S.C."/>
            <person name="Im W.T."/>
        </authorList>
    </citation>
    <scope>NUCLEOTIDE SEQUENCE [LARGE SCALE GENOMIC DNA]</scope>
    <source>
        <strain evidence="3 4">KHI28</strain>
    </source>
</reference>
<dbReference type="Pfam" id="PF03663">
    <property type="entry name" value="Glyco_hydro_76"/>
    <property type="match status" value="1"/>
</dbReference>
<organism evidence="3 4">
    <name type="scientific">Mucilaginibacter ginsenosidivorax</name>
    <dbReference type="NCBI Taxonomy" id="862126"/>
    <lineage>
        <taxon>Bacteria</taxon>
        <taxon>Pseudomonadati</taxon>
        <taxon>Bacteroidota</taxon>
        <taxon>Sphingobacteriia</taxon>
        <taxon>Sphingobacteriales</taxon>
        <taxon>Sphingobacteriaceae</taxon>
        <taxon>Mucilaginibacter</taxon>
    </lineage>
</organism>
<dbReference type="PANTHER" id="PTHR47791">
    <property type="entry name" value="MEIOTICALLY UP-REGULATED GENE 191 PROTEIN"/>
    <property type="match status" value="1"/>
</dbReference>
<dbReference type="PANTHER" id="PTHR47791:SF3">
    <property type="entry name" value="MEIOTICALLY UP-REGULATED GENE 191 PROTEIN"/>
    <property type="match status" value="1"/>
</dbReference>
<dbReference type="OrthoDB" id="6387072at2"/>
<dbReference type="CDD" id="cd00161">
    <property type="entry name" value="beta-trefoil_Ricin-like"/>
    <property type="match status" value="1"/>
</dbReference>
<feature type="domain" description="Ricin B lectin" evidence="2">
    <location>
        <begin position="436"/>
        <end position="522"/>
    </location>
</feature>
<feature type="chain" id="PRO_5022790055" description="Ricin B lectin domain-containing protein" evidence="1">
    <location>
        <begin position="23"/>
        <end position="535"/>
    </location>
</feature>
<evidence type="ECO:0000256" key="1">
    <source>
        <dbReference type="SAM" id="SignalP"/>
    </source>
</evidence>
<accession>A0A5B8WA16</accession>
<dbReference type="InterPro" id="IPR008928">
    <property type="entry name" value="6-hairpin_glycosidase_sf"/>
</dbReference>
<dbReference type="GO" id="GO:0005975">
    <property type="term" value="P:carbohydrate metabolic process"/>
    <property type="evidence" value="ECO:0007669"/>
    <property type="project" value="InterPro"/>
</dbReference>
<dbReference type="PROSITE" id="PS51257">
    <property type="entry name" value="PROKAR_LIPOPROTEIN"/>
    <property type="match status" value="1"/>
</dbReference>
<sequence>MKKNHLKNKKLMRVIMPLAAGVAVMFSACKKTETPKTDAGQTAGGAKLAVHTSSANAGNADAAFNAYNNAFLVNSGGQTYYKKAINDGTADGTWVASLDILVAEDAYERTGSTAHKTLVNNLCNTWLQNTPPPWTWDGWNDDIGWFSLALIRGYQMTGTANFLTQAKYGFDMAYARGWDTQYNGGGIWEQQPNMTPAGQPINKEALSNNSLGKVACLIYQSTHDQSYLTKATQIYDWVWNHIYNSSTGQVYTGIDRNDVVDHGAAVYNQGTFVDFANLMYQITGNVNYYNDAKRSIDYVKNNMTTNGIITNNAGYLNTWGDEFARGLGHFVRDNHMWSTYYSWMAQNATAIWNNRRTDYNITWNGWDQATPTDNSLTTSKFASAVAWLQYTPGSQPDNLAGVHVIVSSQNGIAVDNASLSGNGTGVVQWGLNNGLSQKWNFTQNEDNSWNIVSQYSWLTLDVPGGATTNGLQLIQYTPARNTNQRWWVDKQSDGTYKIWNQATSGALDNSSSSVNGYKLVQWGWNGGSAQRWLIQ</sequence>
<dbReference type="AlphaFoldDB" id="A0A5B8WA16"/>
<evidence type="ECO:0000259" key="2">
    <source>
        <dbReference type="Pfam" id="PF14200"/>
    </source>
</evidence>
<dbReference type="InterPro" id="IPR035992">
    <property type="entry name" value="Ricin_B-like_lectins"/>
</dbReference>
<dbReference type="Gene3D" id="2.80.10.50">
    <property type="match status" value="1"/>
</dbReference>
<dbReference type="RefSeq" id="WP_147059769.1">
    <property type="nucleotide sequence ID" value="NZ_CP042437.1"/>
</dbReference>
<protein>
    <recommendedName>
        <fullName evidence="2">Ricin B lectin domain-containing protein</fullName>
    </recommendedName>
</protein>
<dbReference type="InterPro" id="IPR053169">
    <property type="entry name" value="MUG_Protein"/>
</dbReference>
<name>A0A5B8WA16_9SPHI</name>
<dbReference type="InterPro" id="IPR005198">
    <property type="entry name" value="Glyco_hydro_76"/>
</dbReference>
<proteinExistence type="predicted"/>
<dbReference type="KEGG" id="mgk:FSB76_29090"/>
<dbReference type="Pfam" id="PF14200">
    <property type="entry name" value="RicinB_lectin_2"/>
    <property type="match status" value="1"/>
</dbReference>
<dbReference type="SUPFAM" id="SSF48208">
    <property type="entry name" value="Six-hairpin glycosidases"/>
    <property type="match status" value="1"/>
</dbReference>
<dbReference type="PROSITE" id="PS50231">
    <property type="entry name" value="RICIN_B_LECTIN"/>
    <property type="match status" value="1"/>
</dbReference>
<keyword evidence="1" id="KW-0732">Signal</keyword>
<dbReference type="EMBL" id="CP042437">
    <property type="protein sequence ID" value="QEC79816.1"/>
    <property type="molecule type" value="Genomic_DNA"/>
</dbReference>
<dbReference type="Gene3D" id="1.50.10.20">
    <property type="match status" value="1"/>
</dbReference>
<dbReference type="InterPro" id="IPR000772">
    <property type="entry name" value="Ricin_B_lectin"/>
</dbReference>
<evidence type="ECO:0000313" key="4">
    <source>
        <dbReference type="Proteomes" id="UP000321362"/>
    </source>
</evidence>
<gene>
    <name evidence="3" type="ORF">FSB76_29090</name>
</gene>
<keyword evidence="4" id="KW-1185">Reference proteome</keyword>
<evidence type="ECO:0000313" key="3">
    <source>
        <dbReference type="EMBL" id="QEC79816.1"/>
    </source>
</evidence>